<feature type="compositionally biased region" description="Basic and acidic residues" evidence="5">
    <location>
        <begin position="25"/>
        <end position="38"/>
    </location>
</feature>
<dbReference type="OrthoDB" id="9801421at2"/>
<dbReference type="InterPro" id="IPR002470">
    <property type="entry name" value="Peptidase_S9A"/>
</dbReference>
<dbReference type="PANTHER" id="PTHR11757:SF19">
    <property type="entry name" value="PROLYL ENDOPEPTIDASE-LIKE"/>
    <property type="match status" value="1"/>
</dbReference>
<dbReference type="Gene3D" id="3.40.50.1820">
    <property type="entry name" value="alpha/beta hydrolase"/>
    <property type="match status" value="1"/>
</dbReference>
<comment type="similarity">
    <text evidence="1">Belongs to the peptidase S9A family.</text>
</comment>
<dbReference type="KEGG" id="swf:E3E12_03185"/>
<protein>
    <submittedName>
        <fullName evidence="8">S9 family peptidase</fullName>
    </submittedName>
</protein>
<dbReference type="Proteomes" id="UP000318709">
    <property type="component" value="Chromosome"/>
</dbReference>
<feature type="region of interest" description="Disordered" evidence="5">
    <location>
        <begin position="1"/>
        <end position="38"/>
    </location>
</feature>
<dbReference type="InterPro" id="IPR051543">
    <property type="entry name" value="Serine_Peptidase_S9A"/>
</dbReference>
<evidence type="ECO:0000256" key="1">
    <source>
        <dbReference type="ARBA" id="ARBA00005228"/>
    </source>
</evidence>
<dbReference type="InterPro" id="IPR023302">
    <property type="entry name" value="Pept_S9A_N"/>
</dbReference>
<sequence length="747" mass="82613">MTTSNTTQPPQAPVPKAPHAPQRPVTHEQLGRTRTDPYGWMKDERWQEILRDPTLLRPDIRQHLECENAYAAATLQATEELQKTLFEEMKARLPATDSSVPVPDGPWLYGRRYQEGEQYPQFTRAKRGQPAGTETTLKGAVGLEVLLDVPSRAANQPFYSLGGVAHSPDHAFLAFSEDTQGSEVYRIHVRDLTTGALMAGVAENTTGSFVISPDSQWLFWVHRDDHGRPSAIWRRPLQDGSAKPVLVFKETNPGYFLELGVSLSRDWIMVTRGDHDTNETLLIPASQPTAAPIPFAPVKAGERYSLTHWGDRFIITTNHLAQGAEGERAVDFQLMQVEDNPETLRQGRAAWEPFLPHQAGRYILGASACQNWLAWSERHDGLETIQVISRTKALQTTPATMRMAARAIKPREEASSLSLLGFLEWQPAEGEPELRYIYQSPTTPPHWYDHNPTTGEDALRKVRAVPSGHNPEDYVTKRLHARSDDGALVPITVLMKRGQALDATAPLLLYGYGSYGIPMEASFSTTALSLVDRGWIYAVAHVRGGSEKGWNWFLEGRGKNKPNTFRDFIAAANHLVAEDYTAPKRIVAQGGSAGGMLMGAVANMAPGLFAGIAAQVPFVDVLNTMSDASLPLTPPEWPEWGNPLTNAEDYDLIASYSPYDNITSQPYPPILAMGGLSDPRVTYWEPAKWIARLRDTGQGGPFLCRINMEAGHGGSSGRYKRLEESALVQAFAIWAVGRQGLVQLQTQ</sequence>
<dbReference type="Gene3D" id="2.130.10.120">
    <property type="entry name" value="Prolyl oligopeptidase, N-terminal domain"/>
    <property type="match status" value="1"/>
</dbReference>
<evidence type="ECO:0000313" key="9">
    <source>
        <dbReference type="Proteomes" id="UP000318709"/>
    </source>
</evidence>
<dbReference type="PROSITE" id="PS00708">
    <property type="entry name" value="PRO_ENDOPEP_SER"/>
    <property type="match status" value="1"/>
</dbReference>
<dbReference type="Pfam" id="PF02897">
    <property type="entry name" value="Peptidase_S9_N"/>
    <property type="match status" value="1"/>
</dbReference>
<accession>A0A4Y6U9W6</accession>
<dbReference type="EMBL" id="CP038231">
    <property type="protein sequence ID" value="QDH13368.1"/>
    <property type="molecule type" value="Genomic_DNA"/>
</dbReference>
<feature type="domain" description="Peptidase S9 prolyl oligopeptidase catalytic" evidence="6">
    <location>
        <begin position="522"/>
        <end position="736"/>
    </location>
</feature>
<dbReference type="RefSeq" id="WP_141443029.1">
    <property type="nucleotide sequence ID" value="NZ_CP038231.1"/>
</dbReference>
<dbReference type="PRINTS" id="PR00862">
    <property type="entry name" value="PROLIGOPTASE"/>
</dbReference>
<reference evidence="8 9" key="1">
    <citation type="submission" date="2019-03" db="EMBL/GenBank/DDBJ databases">
        <title>The complete genome sequence of Swingsia_sp. F3b2 LMG30590(T).</title>
        <authorList>
            <person name="Chua K.-O."/>
            <person name="Chan K.-G."/>
            <person name="See-Too W.-S."/>
        </authorList>
    </citation>
    <scope>NUCLEOTIDE SEQUENCE [LARGE SCALE GENOMIC DNA]</scope>
    <source>
        <strain evidence="8 9">F3b2</strain>
    </source>
</reference>
<dbReference type="Pfam" id="PF00326">
    <property type="entry name" value="Peptidase_S9"/>
    <property type="match status" value="1"/>
</dbReference>
<evidence type="ECO:0000256" key="4">
    <source>
        <dbReference type="ARBA" id="ARBA00022825"/>
    </source>
</evidence>
<evidence type="ECO:0000259" key="7">
    <source>
        <dbReference type="Pfam" id="PF02897"/>
    </source>
</evidence>
<keyword evidence="4" id="KW-0720">Serine protease</keyword>
<keyword evidence="3" id="KW-0378">Hydrolase</keyword>
<keyword evidence="2" id="KW-0645">Protease</keyword>
<dbReference type="SUPFAM" id="SSF53474">
    <property type="entry name" value="alpha/beta-Hydrolases"/>
    <property type="match status" value="1"/>
</dbReference>
<dbReference type="InterPro" id="IPR001375">
    <property type="entry name" value="Peptidase_S9_cat"/>
</dbReference>
<dbReference type="AlphaFoldDB" id="A0A4Y6U9W6"/>
<name>A0A4Y6U9W6_9PROT</name>
<evidence type="ECO:0000259" key="6">
    <source>
        <dbReference type="Pfam" id="PF00326"/>
    </source>
</evidence>
<dbReference type="GO" id="GO:0004252">
    <property type="term" value="F:serine-type endopeptidase activity"/>
    <property type="evidence" value="ECO:0007669"/>
    <property type="project" value="InterPro"/>
</dbReference>
<keyword evidence="9" id="KW-1185">Reference proteome</keyword>
<evidence type="ECO:0000256" key="3">
    <source>
        <dbReference type="ARBA" id="ARBA00022801"/>
    </source>
</evidence>
<organism evidence="8 9">
    <name type="scientific">Formicincola oecophyllae</name>
    <dbReference type="NCBI Taxonomy" id="2558361"/>
    <lineage>
        <taxon>Bacteria</taxon>
        <taxon>Pseudomonadati</taxon>
        <taxon>Pseudomonadota</taxon>
        <taxon>Alphaproteobacteria</taxon>
        <taxon>Acetobacterales</taxon>
        <taxon>Acetobacteraceae</taxon>
        <taxon>Formicincola</taxon>
    </lineage>
</organism>
<gene>
    <name evidence="8" type="ORF">E3E12_03185</name>
</gene>
<evidence type="ECO:0000313" key="8">
    <source>
        <dbReference type="EMBL" id="QDH13368.1"/>
    </source>
</evidence>
<dbReference type="InterPro" id="IPR029058">
    <property type="entry name" value="AB_hydrolase_fold"/>
</dbReference>
<dbReference type="PANTHER" id="PTHR11757">
    <property type="entry name" value="PROTEASE FAMILY S9A OLIGOPEPTIDASE"/>
    <property type="match status" value="1"/>
</dbReference>
<feature type="domain" description="Peptidase S9A N-terminal" evidence="7">
    <location>
        <begin position="23"/>
        <end position="462"/>
    </location>
</feature>
<evidence type="ECO:0000256" key="2">
    <source>
        <dbReference type="ARBA" id="ARBA00022670"/>
    </source>
</evidence>
<dbReference type="SUPFAM" id="SSF50993">
    <property type="entry name" value="Peptidase/esterase 'gauge' domain"/>
    <property type="match status" value="1"/>
</dbReference>
<dbReference type="InterPro" id="IPR002471">
    <property type="entry name" value="Pept_S9_AS"/>
</dbReference>
<evidence type="ECO:0000256" key="5">
    <source>
        <dbReference type="SAM" id="MobiDB-lite"/>
    </source>
</evidence>
<proteinExistence type="inferred from homology"/>
<dbReference type="GO" id="GO:0006508">
    <property type="term" value="P:proteolysis"/>
    <property type="evidence" value="ECO:0007669"/>
    <property type="project" value="UniProtKB-KW"/>
</dbReference>